<evidence type="ECO:0000313" key="3">
    <source>
        <dbReference type="EMBL" id="KIW25812.1"/>
    </source>
</evidence>
<feature type="compositionally biased region" description="Polar residues" evidence="1">
    <location>
        <begin position="322"/>
        <end position="334"/>
    </location>
</feature>
<dbReference type="GeneID" id="27348149"/>
<organism evidence="3 4">
    <name type="scientific">Cladophialophora immunda</name>
    <dbReference type="NCBI Taxonomy" id="569365"/>
    <lineage>
        <taxon>Eukaryota</taxon>
        <taxon>Fungi</taxon>
        <taxon>Dikarya</taxon>
        <taxon>Ascomycota</taxon>
        <taxon>Pezizomycotina</taxon>
        <taxon>Eurotiomycetes</taxon>
        <taxon>Chaetothyriomycetidae</taxon>
        <taxon>Chaetothyriales</taxon>
        <taxon>Herpotrichiellaceae</taxon>
        <taxon>Cladophialophora</taxon>
    </lineage>
</organism>
<proteinExistence type="predicted"/>
<keyword evidence="4" id="KW-1185">Reference proteome</keyword>
<dbReference type="VEuPathDB" id="FungiDB:PV07_08955"/>
<evidence type="ECO:0000313" key="4">
    <source>
        <dbReference type="Proteomes" id="UP000054466"/>
    </source>
</evidence>
<feature type="compositionally biased region" description="Basic residues" evidence="1">
    <location>
        <begin position="1"/>
        <end position="18"/>
    </location>
</feature>
<feature type="region of interest" description="Disordered" evidence="1">
    <location>
        <begin position="69"/>
        <end position="118"/>
    </location>
</feature>
<reference evidence="3 4" key="1">
    <citation type="submission" date="2015-01" db="EMBL/GenBank/DDBJ databases">
        <title>The Genome Sequence of Cladophialophora immunda CBS83496.</title>
        <authorList>
            <consortium name="The Broad Institute Genomics Platform"/>
            <person name="Cuomo C."/>
            <person name="de Hoog S."/>
            <person name="Gorbushina A."/>
            <person name="Stielow B."/>
            <person name="Teixiera M."/>
            <person name="Abouelleil A."/>
            <person name="Chapman S.B."/>
            <person name="Priest M."/>
            <person name="Young S.K."/>
            <person name="Wortman J."/>
            <person name="Nusbaum C."/>
            <person name="Birren B."/>
        </authorList>
    </citation>
    <scope>NUCLEOTIDE SEQUENCE [LARGE SCALE GENOMIC DNA]</scope>
    <source>
        <strain evidence="3 4">CBS 83496</strain>
    </source>
</reference>
<dbReference type="OrthoDB" id="4120862at2759"/>
<dbReference type="RefSeq" id="XP_016246028.1">
    <property type="nucleotide sequence ID" value="XM_016396172.1"/>
</dbReference>
<feature type="region of interest" description="Disordered" evidence="1">
    <location>
        <begin position="135"/>
        <end position="186"/>
    </location>
</feature>
<dbReference type="HOGENOM" id="CLU_035828_0_0_1"/>
<feature type="compositionally biased region" description="Basic residues" evidence="1">
    <location>
        <begin position="155"/>
        <end position="165"/>
    </location>
</feature>
<gene>
    <name evidence="3" type="ORF">PV07_08955</name>
</gene>
<dbReference type="Pfam" id="PF25545">
    <property type="entry name" value="DUF7924"/>
    <property type="match status" value="1"/>
</dbReference>
<dbReference type="Proteomes" id="UP000054466">
    <property type="component" value="Unassembled WGS sequence"/>
</dbReference>
<sequence>MAPRHSYKARRRSVKGNHAKSAPKNEDLLISHPRHLQSSITATVQDPLPSPQALIPRPVTRAQTRKLIAEAKSPQEPLRRDSSSPTIPARASGEHIDSSHIRKDLEPNYPPDGHSNKQLRQYVPGLKLSRENLKKLQRQLHSASSEMSPVPATRGGKRGGKRGARLTRATLTQSELPRDSATETTTSISPARYRQETLANVKIFVKNMVPPQDIRSQVDAIFNRGISKERRNEISKIAKRMSKHFEAVATSNRREDDYIEVVVSALMALDEEIVFDFVRKADLNSSLIPKLPQLSSNNEADHISDRPTERQRANTDTKEPSDASQSDVLTSESEPYSGVKTPRPDCTIGFKVSTISDVLSNHGICTSQVETLLTTLQCEHILYSDPTANFTFVRFPTLVVEGKAYGTGKTMYEAENQAAVAASCMINLFRQLDDVHDRYAPDSPCGRKTPVVFSIAIWGPMINLWVHYPLVEKNITSYRMSVLKTYNASVPGDLEIFLSMAEQFMSWSQEDILTGITGQLLAIAERAPFM</sequence>
<evidence type="ECO:0000259" key="2">
    <source>
        <dbReference type="Pfam" id="PF25545"/>
    </source>
</evidence>
<feature type="compositionally biased region" description="Basic and acidic residues" evidence="1">
    <location>
        <begin position="299"/>
        <end position="321"/>
    </location>
</feature>
<feature type="domain" description="DUF7924" evidence="2">
    <location>
        <begin position="307"/>
        <end position="487"/>
    </location>
</feature>
<name>A0A0D2ALA5_9EURO</name>
<dbReference type="EMBL" id="KN847044">
    <property type="protein sequence ID" value="KIW25812.1"/>
    <property type="molecule type" value="Genomic_DNA"/>
</dbReference>
<feature type="region of interest" description="Disordered" evidence="1">
    <location>
        <begin position="289"/>
        <end position="340"/>
    </location>
</feature>
<feature type="compositionally biased region" description="Polar residues" evidence="1">
    <location>
        <begin position="289"/>
        <end position="298"/>
    </location>
</feature>
<dbReference type="AlphaFoldDB" id="A0A0D2ALA5"/>
<accession>A0A0D2ALA5</accession>
<evidence type="ECO:0000256" key="1">
    <source>
        <dbReference type="SAM" id="MobiDB-lite"/>
    </source>
</evidence>
<feature type="region of interest" description="Disordered" evidence="1">
    <location>
        <begin position="1"/>
        <end position="35"/>
    </location>
</feature>
<feature type="compositionally biased region" description="Basic and acidic residues" evidence="1">
    <location>
        <begin position="92"/>
        <end position="106"/>
    </location>
</feature>
<dbReference type="InterPro" id="IPR057684">
    <property type="entry name" value="DUF7924"/>
</dbReference>
<protein>
    <recommendedName>
        <fullName evidence="2">DUF7924 domain-containing protein</fullName>
    </recommendedName>
</protein>